<feature type="repeat" description="ANK" evidence="3">
    <location>
        <begin position="790"/>
        <end position="822"/>
    </location>
</feature>
<dbReference type="Gene3D" id="2.60.120.920">
    <property type="match status" value="1"/>
</dbReference>
<name>A0ABR1Z4K7_9PEZI</name>
<evidence type="ECO:0000256" key="3">
    <source>
        <dbReference type="PROSITE-ProRule" id="PRU00023"/>
    </source>
</evidence>
<dbReference type="Pfam" id="PF00622">
    <property type="entry name" value="SPRY"/>
    <property type="match status" value="1"/>
</dbReference>
<dbReference type="PROSITE" id="PS50297">
    <property type="entry name" value="ANK_REP_REGION"/>
    <property type="match status" value="3"/>
</dbReference>
<evidence type="ECO:0000256" key="2">
    <source>
        <dbReference type="ARBA" id="ARBA00023043"/>
    </source>
</evidence>
<gene>
    <name evidence="7" type="ORF">HDK90DRAFT_461911</name>
</gene>
<dbReference type="Pfam" id="PF12796">
    <property type="entry name" value="Ank_2"/>
    <property type="match status" value="2"/>
</dbReference>
<feature type="region of interest" description="Disordered" evidence="4">
    <location>
        <begin position="254"/>
        <end position="277"/>
    </location>
</feature>
<evidence type="ECO:0000256" key="4">
    <source>
        <dbReference type="SAM" id="MobiDB-lite"/>
    </source>
</evidence>
<feature type="domain" description="SPRY" evidence="5">
    <location>
        <begin position="1029"/>
        <end position="1090"/>
    </location>
</feature>
<dbReference type="SUPFAM" id="SSF48403">
    <property type="entry name" value="Ankyrin repeat"/>
    <property type="match status" value="1"/>
</dbReference>
<dbReference type="InterPro" id="IPR043136">
    <property type="entry name" value="B30.2/SPRY_sf"/>
</dbReference>
<feature type="region of interest" description="Disordered" evidence="4">
    <location>
        <begin position="377"/>
        <end position="411"/>
    </location>
</feature>
<comment type="caution">
    <text evidence="7">The sequence shown here is derived from an EMBL/GenBank/DDBJ whole genome shotgun (WGS) entry which is preliminary data.</text>
</comment>
<dbReference type="InterPro" id="IPR056884">
    <property type="entry name" value="NPHP3-like_N"/>
</dbReference>
<feature type="repeat" description="ANK" evidence="3">
    <location>
        <begin position="754"/>
        <end position="786"/>
    </location>
</feature>
<keyword evidence="1" id="KW-0677">Repeat</keyword>
<feature type="compositionally biased region" description="Acidic residues" evidence="4">
    <location>
        <begin position="254"/>
        <end position="272"/>
    </location>
</feature>
<dbReference type="PROSITE" id="PS50088">
    <property type="entry name" value="ANK_REPEAT"/>
    <property type="match status" value="4"/>
</dbReference>
<dbReference type="EMBL" id="JBBWRZ010000001">
    <property type="protein sequence ID" value="KAK8247132.1"/>
    <property type="molecule type" value="Genomic_DNA"/>
</dbReference>
<dbReference type="PANTHER" id="PTHR24126">
    <property type="entry name" value="ANKYRIN REPEAT, PH AND SEC7 DOMAIN CONTAINING PROTEIN SECG-RELATED"/>
    <property type="match status" value="1"/>
</dbReference>
<dbReference type="CDD" id="cd12885">
    <property type="entry name" value="SPRY_RanBP_like"/>
    <property type="match status" value="1"/>
</dbReference>
<dbReference type="InterPro" id="IPR044736">
    <property type="entry name" value="Gid1/RanBPM/SPLA_SPRY"/>
</dbReference>
<feature type="repeat" description="ANK" evidence="3">
    <location>
        <begin position="648"/>
        <end position="680"/>
    </location>
</feature>
<dbReference type="InterPro" id="IPR003877">
    <property type="entry name" value="SPRY_dom"/>
</dbReference>
<evidence type="ECO:0000313" key="8">
    <source>
        <dbReference type="Proteomes" id="UP001492380"/>
    </source>
</evidence>
<protein>
    <submittedName>
        <fullName evidence="7">Ankyrin repeat-containing domain protein</fullName>
    </submittedName>
</protein>
<dbReference type="Pfam" id="PF24883">
    <property type="entry name" value="NPHP3_N"/>
    <property type="match status" value="1"/>
</dbReference>
<keyword evidence="8" id="KW-1185">Reference proteome</keyword>
<evidence type="ECO:0000259" key="5">
    <source>
        <dbReference type="Pfam" id="PF00622"/>
    </source>
</evidence>
<reference evidence="7 8" key="1">
    <citation type="submission" date="2024-04" db="EMBL/GenBank/DDBJ databases">
        <title>Phyllosticta paracitricarpa is synonymous to the EU quarantine fungus P. citricarpa based on phylogenomic analyses.</title>
        <authorList>
            <consortium name="Lawrence Berkeley National Laboratory"/>
            <person name="Van Ingen-Buijs V.A."/>
            <person name="Van Westerhoven A.C."/>
            <person name="Haridas S."/>
            <person name="Skiadas P."/>
            <person name="Martin F."/>
            <person name="Groenewald J.Z."/>
            <person name="Crous P.W."/>
            <person name="Seidl M.F."/>
        </authorList>
    </citation>
    <scope>NUCLEOTIDE SEQUENCE [LARGE SCALE GENOMIC DNA]</scope>
    <source>
        <strain evidence="7 8">CBS 123374</strain>
    </source>
</reference>
<keyword evidence="2 3" id="KW-0040">ANK repeat</keyword>
<dbReference type="Pfam" id="PF13857">
    <property type="entry name" value="Ank_5"/>
    <property type="match status" value="1"/>
</dbReference>
<feature type="domain" description="Nephrocystin 3-like N-terminal" evidence="6">
    <location>
        <begin position="35"/>
        <end position="112"/>
    </location>
</feature>
<evidence type="ECO:0000313" key="7">
    <source>
        <dbReference type="EMBL" id="KAK8247132.1"/>
    </source>
</evidence>
<feature type="compositionally biased region" description="Polar residues" evidence="4">
    <location>
        <begin position="391"/>
        <end position="407"/>
    </location>
</feature>
<proteinExistence type="predicted"/>
<accession>A0ABR1Z4K7</accession>
<dbReference type="Gene3D" id="1.25.40.20">
    <property type="entry name" value="Ankyrin repeat-containing domain"/>
    <property type="match status" value="2"/>
</dbReference>
<dbReference type="InterPro" id="IPR002110">
    <property type="entry name" value="Ankyrin_rpt"/>
</dbReference>
<dbReference type="InterPro" id="IPR013320">
    <property type="entry name" value="ConA-like_dom_sf"/>
</dbReference>
<dbReference type="InterPro" id="IPR036770">
    <property type="entry name" value="Ankyrin_rpt-contain_sf"/>
</dbReference>
<dbReference type="SUPFAM" id="SSF49899">
    <property type="entry name" value="Concanavalin A-like lectins/glucanases"/>
    <property type="match status" value="1"/>
</dbReference>
<organism evidence="7 8">
    <name type="scientific">Phyllosticta capitalensis</name>
    <dbReference type="NCBI Taxonomy" id="121624"/>
    <lineage>
        <taxon>Eukaryota</taxon>
        <taxon>Fungi</taxon>
        <taxon>Dikarya</taxon>
        <taxon>Ascomycota</taxon>
        <taxon>Pezizomycotina</taxon>
        <taxon>Dothideomycetes</taxon>
        <taxon>Dothideomycetes incertae sedis</taxon>
        <taxon>Botryosphaeriales</taxon>
        <taxon>Phyllostictaceae</taxon>
        <taxon>Phyllosticta</taxon>
    </lineage>
</organism>
<evidence type="ECO:0000256" key="1">
    <source>
        <dbReference type="ARBA" id="ARBA00022737"/>
    </source>
</evidence>
<dbReference type="SMART" id="SM00248">
    <property type="entry name" value="ANK"/>
    <property type="match status" value="10"/>
</dbReference>
<evidence type="ECO:0000259" key="6">
    <source>
        <dbReference type="Pfam" id="PF24883"/>
    </source>
</evidence>
<sequence length="1133" mass="127429">MLHLLLQLFNEACNLGSRGKASSTDDGAKRACIKIVQEVAEMKDVDRADSLRMSTMTQMFADIMEHLGRRIFVILDALDECVDWAKDESGLLNSLIDLTSKESSTSLFISSRVNGDIETALSIPRHRIQVDKSANEEDIGRFVDHELGQKEFDFLKKKVKENARSTILAKSEGMFQYAVIAIKTLNSAQSKANFRKAVNQLPHGINKLYAKRFEDLEEEPRNHLRIILRWLVCAKGAIQAAPIVDEIGGYYSSEYEDDDDTDTDDDTDDDGSVTEISTCGTDSANGRVISSMKSLMMEVRDFVEFDSTAGVVRLNHKSIKDWILDEATHPEVLSECPVCRERESANSASTLQIAPKHGHFHLACNMLQTLNNPRFQKKYPMRSEDGHKHSSTSNLRGQKLPSPSNLRLSEEEEEHRYELNRWTYHVRMAEQWWPEEERERKDVSRRWKQLYEDIDRFMSSEAFRSWEALPTKSLIHFAACFGLLGTLRRLVDSGEDLNKLDGEGCNLLHMVCKGQGDYVGLEYLLANMEKSQINLQEDRQGETPLMTFLRGDVKPTRTMFNHVRALLNHGADPGIPNSRNYTCLMYAAAVGDVEIFKEILAAKELDVNVQDDDGSPAFHWLFEGGSGSPSFEIAKLLVDQGAHLETNSPLVPLVMAAQQGSIEIVRLLLSHGVGVNKKRYSGATALHEAVRFSNLPIVELLVDHGADIIAPDDGGRTPIFLASIRSSEILEYLLEQQISRSSDTSFLTKAESRYGETPLHCSAREDCLANVQLLLKSGQPVVLCSRKDQKGRTPLHAAASRAREDIVKVLIQSGSDLSAVDETQETAVDLSIWWWSDAEGDLARTQERKIEMLLSAGAKVTRETDLLEMAIEAGAARICRHLTGLASDFDTHGWNPMLLASLQQEQHISEMLSFFDTSGILVKLANIGTTGIGFPPTSMWHPDSPFRIATSADQPTTVQVIVSGYSLNKLFLADHPVPAGISRYYYELYIEHLVPRDVRGWQEELTILAYRVSFGFCSKFYRPFWSGPFSGWMYCNNGMAYEDTRDVHCTEGKVPSFEKGDTVGVGVDFRKHMIFFTKNGEKLESTLKGEPGVIECSLYNRTRLVDFEAPRLWRDYVNPKARYRIFQIKLADA</sequence>
<feature type="repeat" description="ANK" evidence="3">
    <location>
        <begin position="681"/>
        <end position="713"/>
    </location>
</feature>
<dbReference type="Proteomes" id="UP001492380">
    <property type="component" value="Unassembled WGS sequence"/>
</dbReference>